<dbReference type="OrthoDB" id="127107at2"/>
<dbReference type="Pfam" id="PF07583">
    <property type="entry name" value="PSCyt2"/>
    <property type="match status" value="1"/>
</dbReference>
<dbReference type="InterPro" id="IPR011444">
    <property type="entry name" value="DUF1549"/>
</dbReference>
<dbReference type="EMBL" id="SJPG01000001">
    <property type="protein sequence ID" value="TWT60282.1"/>
    <property type="molecule type" value="Genomic_DNA"/>
</dbReference>
<sequence>MIHAADCKRITYCSFLLILFTFSCLNEVRSLSAAEQTDRIAAERFQDLDLFRLSSNSVDSKGWLGPWITSRILPPQIVESTFNTPETSRQDVLIMGTGDRNNPLRRQLAETFTDEELFVGYRFLYEPDEIAATQTDPEFFILWLDRIDGSDRAVHNSQVPNIGVHLADRGPSRGKNVFMVRFGSQQTAWSHRELEPGKTYHVIARVSKEQPGERNDYSQLQLWVNPTAEDVDQPLLTLNKQQGINQIRWAGFATGVKTESEDRIRIGDLILSRSWDDVYNFLQSDSNHSPGQASPQMPQQLVWKEPIHFRDDIYPILKERCYDCHAGEFPDSGYRLDVRNEFLGYSTGEAFVLPGNSRRSHLIDILTSKADDGRMPPDDEPLSEIQIAKFRAWIDQGLAWDDELLPAPRLESDHWAFQKISRPEVPRTLPATQQAHPIDAFIATRQHEHGIQSSEPASRRILIRRLYLDLLGLPPTTEETESFLNDDSPDAYEELVEQVLNSPHYGERMGRFWLDLARWGESQGFQHDIPRPFAWRYRDYVINSFNSDKPYDQFLKEQLAGDELENQSDETLVATGFLAAARISGNQMDKEIQRTEVMFDIVDNTASSLLGLTLECAQCHNHKFEPLSQRDYYRFLAFFSKGQMGNLKLQQAEQISAEEIKNWFSKSSYNFYMSEAKKLKINPADYAPHTWGYYSPVTGNPDVEFLRVVNRSPLPYSPEFLKRQQTSILVRGVPGSPGLPVEPGWPAVLGTVPSELSPTPRQALSDWLSSPDNPLVARVWANRIWQSHFGRGIVSTPSNFGTHGSLPSHPQLLDWLASELLSNGWSTKHLHRLIVTSNTYKQSSHLIPKSLEQDPENKYLWRWPQRRLEAEAIRDSVLVATGELNRKIGGPSIPPQHVEEQLRRTIYLTQRRSKLPDVMTMFDAPDGIKSCSRRDVSTVALQPLYLLNSPFVVSRAKKLAELVQADAGNQRSDQINDVFIRTLGREPTEVEKRQAVSLFSDPSSPVDISEEKSEDMQLIQFCHAMLNLNEFVYLP</sequence>
<dbReference type="Pfam" id="PF07635">
    <property type="entry name" value="PSCyt1"/>
    <property type="match status" value="1"/>
</dbReference>
<accession>A0A5C5XED8</accession>
<feature type="domain" description="DUF1549" evidence="1">
    <location>
        <begin position="437"/>
        <end position="641"/>
    </location>
</feature>
<protein>
    <submittedName>
        <fullName evidence="4">Planctomycete cytochrome C</fullName>
    </submittedName>
</protein>
<evidence type="ECO:0000259" key="3">
    <source>
        <dbReference type="Pfam" id="PF07635"/>
    </source>
</evidence>
<feature type="domain" description="Cytochrome C Planctomycete-type" evidence="3">
    <location>
        <begin position="321"/>
        <end position="379"/>
    </location>
</feature>
<organism evidence="4 5">
    <name type="scientific">Rubinisphaera italica</name>
    <dbReference type="NCBI Taxonomy" id="2527969"/>
    <lineage>
        <taxon>Bacteria</taxon>
        <taxon>Pseudomonadati</taxon>
        <taxon>Planctomycetota</taxon>
        <taxon>Planctomycetia</taxon>
        <taxon>Planctomycetales</taxon>
        <taxon>Planctomycetaceae</taxon>
        <taxon>Rubinisphaera</taxon>
    </lineage>
</organism>
<proteinExistence type="predicted"/>
<dbReference type="InterPro" id="IPR022655">
    <property type="entry name" value="DUF1553"/>
</dbReference>
<evidence type="ECO:0000259" key="1">
    <source>
        <dbReference type="Pfam" id="PF07583"/>
    </source>
</evidence>
<reference evidence="4 5" key="1">
    <citation type="submission" date="2019-02" db="EMBL/GenBank/DDBJ databases">
        <title>Deep-cultivation of Planctomycetes and their phenomic and genomic characterization uncovers novel biology.</title>
        <authorList>
            <person name="Wiegand S."/>
            <person name="Jogler M."/>
            <person name="Boedeker C."/>
            <person name="Pinto D."/>
            <person name="Vollmers J."/>
            <person name="Rivas-Marin E."/>
            <person name="Kohn T."/>
            <person name="Peeters S.H."/>
            <person name="Heuer A."/>
            <person name="Rast P."/>
            <person name="Oberbeckmann S."/>
            <person name="Bunk B."/>
            <person name="Jeske O."/>
            <person name="Meyerdierks A."/>
            <person name="Storesund J.E."/>
            <person name="Kallscheuer N."/>
            <person name="Luecker S."/>
            <person name="Lage O.M."/>
            <person name="Pohl T."/>
            <person name="Merkel B.J."/>
            <person name="Hornburger P."/>
            <person name="Mueller R.-W."/>
            <person name="Bruemmer F."/>
            <person name="Labrenz M."/>
            <person name="Spormann A.M."/>
            <person name="Op Den Camp H."/>
            <person name="Overmann J."/>
            <person name="Amann R."/>
            <person name="Jetten M.S.M."/>
            <person name="Mascher T."/>
            <person name="Medema M.H."/>
            <person name="Devos D.P."/>
            <person name="Kaster A.-K."/>
            <person name="Ovreas L."/>
            <person name="Rohde M."/>
            <person name="Galperin M.Y."/>
            <person name="Jogler C."/>
        </authorList>
    </citation>
    <scope>NUCLEOTIDE SEQUENCE [LARGE SCALE GENOMIC DNA]</scope>
    <source>
        <strain evidence="4 5">Pan54</strain>
    </source>
</reference>
<name>A0A5C5XED8_9PLAN</name>
<dbReference type="Pfam" id="PF07587">
    <property type="entry name" value="PSD1"/>
    <property type="match status" value="1"/>
</dbReference>
<dbReference type="AlphaFoldDB" id="A0A5C5XED8"/>
<dbReference type="Proteomes" id="UP000316095">
    <property type="component" value="Unassembled WGS sequence"/>
</dbReference>
<gene>
    <name evidence="4" type="ORF">Pan54_09960</name>
</gene>
<dbReference type="PANTHER" id="PTHR35889">
    <property type="entry name" value="CYCLOINULO-OLIGOSACCHARIDE FRUCTANOTRANSFERASE-RELATED"/>
    <property type="match status" value="1"/>
</dbReference>
<keyword evidence="5" id="KW-1185">Reference proteome</keyword>
<evidence type="ECO:0000313" key="4">
    <source>
        <dbReference type="EMBL" id="TWT60282.1"/>
    </source>
</evidence>
<evidence type="ECO:0000313" key="5">
    <source>
        <dbReference type="Proteomes" id="UP000316095"/>
    </source>
</evidence>
<evidence type="ECO:0000259" key="2">
    <source>
        <dbReference type="Pfam" id="PF07587"/>
    </source>
</evidence>
<dbReference type="InterPro" id="IPR011429">
    <property type="entry name" value="Cyt_c_Planctomycete-type"/>
</dbReference>
<dbReference type="RefSeq" id="WP_146502430.1">
    <property type="nucleotide sequence ID" value="NZ_SJPG01000001.1"/>
</dbReference>
<feature type="domain" description="DUF1553" evidence="2">
    <location>
        <begin position="761"/>
        <end position="997"/>
    </location>
</feature>
<comment type="caution">
    <text evidence="4">The sequence shown here is derived from an EMBL/GenBank/DDBJ whole genome shotgun (WGS) entry which is preliminary data.</text>
</comment>
<dbReference type="PANTHER" id="PTHR35889:SF3">
    <property type="entry name" value="F-BOX DOMAIN-CONTAINING PROTEIN"/>
    <property type="match status" value="1"/>
</dbReference>